<keyword evidence="3" id="KW-1185">Reference proteome</keyword>
<sequence>MYFPIKEIVLLIASTGILLASYRLWIMKDGKNMVYARIHISSVIDLACILIMLVLNHPLLAFLYLILSPFVAHAIANADYYDRMKKRAIKKLRC</sequence>
<feature type="transmembrane region" description="Helical" evidence="1">
    <location>
        <begin position="6"/>
        <end position="26"/>
    </location>
</feature>
<organism evidence="2 3">
    <name type="scientific">Methanofervidicoccus abyssi</name>
    <dbReference type="NCBI Taxonomy" id="2082189"/>
    <lineage>
        <taxon>Archaea</taxon>
        <taxon>Methanobacteriati</taxon>
        <taxon>Methanobacteriota</taxon>
        <taxon>Methanomada group</taxon>
        <taxon>Methanococci</taxon>
        <taxon>Methanococcales</taxon>
        <taxon>Methanofervidicoccus</taxon>
    </lineage>
</organism>
<feature type="transmembrane region" description="Helical" evidence="1">
    <location>
        <begin position="38"/>
        <end position="55"/>
    </location>
</feature>
<dbReference type="RefSeq" id="WP_131007558.1">
    <property type="nucleotide sequence ID" value="NZ_BFAX01000004.1"/>
</dbReference>
<evidence type="ECO:0000313" key="3">
    <source>
        <dbReference type="Proteomes" id="UP000290527"/>
    </source>
</evidence>
<dbReference type="EMBL" id="BFAX01000004">
    <property type="protein sequence ID" value="GBF36722.1"/>
    <property type="molecule type" value="Genomic_DNA"/>
</dbReference>
<keyword evidence="1" id="KW-1133">Transmembrane helix</keyword>
<feature type="transmembrane region" description="Helical" evidence="1">
    <location>
        <begin position="61"/>
        <end position="81"/>
    </location>
</feature>
<gene>
    <name evidence="2" type="ORF">MHHB_P0952</name>
</gene>
<accession>A0A401HR97</accession>
<proteinExistence type="predicted"/>
<dbReference type="AlphaFoldDB" id="A0A401HR97"/>
<evidence type="ECO:0000256" key="1">
    <source>
        <dbReference type="SAM" id="Phobius"/>
    </source>
</evidence>
<dbReference type="Proteomes" id="UP000290527">
    <property type="component" value="Unassembled WGS sequence"/>
</dbReference>
<dbReference type="NCBIfam" id="NF004926">
    <property type="entry name" value="PRK06286.1-1"/>
    <property type="match status" value="1"/>
</dbReference>
<protein>
    <submittedName>
        <fullName evidence="2">Energy-converting hydrogenase B subunit C</fullName>
    </submittedName>
</protein>
<keyword evidence="1" id="KW-0812">Transmembrane</keyword>
<keyword evidence="1" id="KW-0472">Membrane</keyword>
<dbReference type="OrthoDB" id="65729at2157"/>
<evidence type="ECO:0000313" key="2">
    <source>
        <dbReference type="EMBL" id="GBF36722.1"/>
    </source>
</evidence>
<name>A0A401HR97_9EURY</name>
<reference evidence="2 3" key="1">
    <citation type="journal article" date="2019" name="Int. J. Syst. Evol. Microbiol.">
        <title>Methanofervidicoccus abyssi gen. nov., sp. nov., a hydrogenotrophic methanogen, isolated from a hydrothermal vent chimney in the Mid-Cayman Spreading Center, the Caribbean Sea.</title>
        <authorList>
            <person name="Sakai S."/>
            <person name="Takaki Y."/>
            <person name="Miyazaki M."/>
            <person name="Ogawara M."/>
            <person name="Yanagawa K."/>
            <person name="Miyazaki J."/>
            <person name="Takai K."/>
        </authorList>
    </citation>
    <scope>NUCLEOTIDE SEQUENCE [LARGE SCALE GENOMIC DNA]</scope>
    <source>
        <strain evidence="2 3">HHB</strain>
    </source>
</reference>
<comment type="caution">
    <text evidence="2">The sequence shown here is derived from an EMBL/GenBank/DDBJ whole genome shotgun (WGS) entry which is preliminary data.</text>
</comment>